<evidence type="ECO:0000313" key="1">
    <source>
        <dbReference type="Proteomes" id="UP000095286"/>
    </source>
</evidence>
<protein>
    <submittedName>
        <fullName evidence="2">Eyes absent homolog</fullName>
    </submittedName>
</protein>
<evidence type="ECO:0000313" key="2">
    <source>
        <dbReference type="WBParaSite" id="RSKR_0000953600.1"/>
    </source>
</evidence>
<dbReference type="WBParaSite" id="RSKR_0000953600.1">
    <property type="protein sequence ID" value="RSKR_0000953600.1"/>
    <property type="gene ID" value="RSKR_0000953600"/>
</dbReference>
<accession>A0AC35UAX0</accession>
<reference evidence="2" key="1">
    <citation type="submission" date="2016-11" db="UniProtKB">
        <authorList>
            <consortium name="WormBaseParasite"/>
        </authorList>
    </citation>
    <scope>IDENTIFICATION</scope>
    <source>
        <strain evidence="2">KR3021</strain>
    </source>
</reference>
<sequence>MTFSTNQTLTTNNLATSGVWSVLDPTSLTLNSGLIKSEGDNLNSLTMPLISTSQSSNTLMSMQDAVNGYDSRMLNPQSYYNSSYSNAAAYNNYNSTFNAAYNTVSSSNLTSTAPFPNYFMPNGQSYYPVAGTYTNPLNYGSYASAAAGVQAQYYNSRNPYYNTANLNSVSPTSLTSYAGLTSAMMDNAAVAVAMNGSMTPNSSGQISPFTASLKSNSSSAESKKNKVSKKKKGSGGGNCQEVNYTRIFIWELDDIFCLSRFARENNAAGCLSIQSTMNQIVNSAFRIEHAEDCDQMNIEDTNYDETIQDLGYQSNDSANQTTSTPLSSNASRNGVEWVRKLSARYQHIKEVYNQYKNNFDDIVENNNGMHMRSKEICDILQNCNPGANNWIERIRVCLKAISENPGGHFTNIVITSDTLSNSLAKMLLINIANFVPIENVYSIGKTTKDAAIDRIVTKFGKKQSFFMVSSNESTLELSKKENIPIWKIAELANIEAFHIALTQFLL</sequence>
<name>A0AC35UAX0_9BILA</name>
<proteinExistence type="predicted"/>
<dbReference type="Proteomes" id="UP000095286">
    <property type="component" value="Unplaced"/>
</dbReference>
<organism evidence="1 2">
    <name type="scientific">Rhabditophanes sp. KR3021</name>
    <dbReference type="NCBI Taxonomy" id="114890"/>
    <lineage>
        <taxon>Eukaryota</taxon>
        <taxon>Metazoa</taxon>
        <taxon>Ecdysozoa</taxon>
        <taxon>Nematoda</taxon>
        <taxon>Chromadorea</taxon>
        <taxon>Rhabditida</taxon>
        <taxon>Tylenchina</taxon>
        <taxon>Panagrolaimomorpha</taxon>
        <taxon>Strongyloidoidea</taxon>
        <taxon>Alloionematidae</taxon>
        <taxon>Rhabditophanes</taxon>
    </lineage>
</organism>